<dbReference type="GO" id="GO:0005615">
    <property type="term" value="C:extracellular space"/>
    <property type="evidence" value="ECO:0007669"/>
    <property type="project" value="TreeGrafter"/>
</dbReference>
<keyword evidence="5" id="KW-0964">Secreted</keyword>
<evidence type="ECO:0000256" key="4">
    <source>
        <dbReference type="ARBA" id="ARBA00014427"/>
    </source>
</evidence>
<keyword evidence="7 12" id="KW-0732">Signal</keyword>
<keyword evidence="6" id="KW-0165">Cleavage on pair of basic residues</keyword>
<comment type="subunit">
    <text evidence="3">Heterodimer of a B chain and an A chain linked by two disulfide bonds.</text>
</comment>
<evidence type="ECO:0000256" key="1">
    <source>
        <dbReference type="ARBA" id="ARBA00004613"/>
    </source>
</evidence>
<evidence type="ECO:0000313" key="14">
    <source>
        <dbReference type="EMBL" id="ELW67168.1"/>
    </source>
</evidence>
<proteinExistence type="inferred from homology"/>
<keyword evidence="8" id="KW-1015">Disulfide bond</keyword>
<dbReference type="EMBL" id="KB320623">
    <property type="protein sequence ID" value="ELW67168.1"/>
    <property type="molecule type" value="Genomic_DNA"/>
</dbReference>
<evidence type="ECO:0000256" key="7">
    <source>
        <dbReference type="ARBA" id="ARBA00022729"/>
    </source>
</evidence>
<evidence type="ECO:0000256" key="6">
    <source>
        <dbReference type="ARBA" id="ARBA00022685"/>
    </source>
</evidence>
<evidence type="ECO:0000256" key="11">
    <source>
        <dbReference type="ARBA" id="ARBA00032881"/>
    </source>
</evidence>
<dbReference type="GO" id="GO:0001664">
    <property type="term" value="F:G protein-coupled receptor binding"/>
    <property type="evidence" value="ECO:0007669"/>
    <property type="project" value="TreeGrafter"/>
</dbReference>
<organism evidence="14 15">
    <name type="scientific">Tupaia chinensis</name>
    <name type="common">Chinese tree shrew</name>
    <name type="synonym">Tupaia belangeri chinensis</name>
    <dbReference type="NCBI Taxonomy" id="246437"/>
    <lineage>
        <taxon>Eukaryota</taxon>
        <taxon>Metazoa</taxon>
        <taxon>Chordata</taxon>
        <taxon>Craniata</taxon>
        <taxon>Vertebrata</taxon>
        <taxon>Euteleostomi</taxon>
        <taxon>Mammalia</taxon>
        <taxon>Eutheria</taxon>
        <taxon>Euarchontoglires</taxon>
        <taxon>Scandentia</taxon>
        <taxon>Tupaiidae</taxon>
        <taxon>Tupaia</taxon>
    </lineage>
</organism>
<dbReference type="InterPro" id="IPR036438">
    <property type="entry name" value="Insulin-like_sf"/>
</dbReference>
<dbReference type="SUPFAM" id="SSF56994">
    <property type="entry name" value="Insulin-like"/>
    <property type="match status" value="1"/>
</dbReference>
<dbReference type="InParanoid" id="L9KWU1"/>
<evidence type="ECO:0000256" key="10">
    <source>
        <dbReference type="ARBA" id="ARBA00032209"/>
    </source>
</evidence>
<evidence type="ECO:0000256" key="5">
    <source>
        <dbReference type="ARBA" id="ARBA00022525"/>
    </source>
</evidence>
<dbReference type="FunCoup" id="L9KWU1">
    <property type="interactions" value="393"/>
</dbReference>
<protein>
    <recommendedName>
        <fullName evidence="4">Insulin-like 3</fullName>
    </recommendedName>
    <alternativeName>
        <fullName evidence="11">Leydig insulin-like peptide</fullName>
    </alternativeName>
    <alternativeName>
        <fullName evidence="10">Relaxin-like factor</fullName>
    </alternativeName>
</protein>
<feature type="signal peptide" evidence="12">
    <location>
        <begin position="1"/>
        <end position="20"/>
    </location>
</feature>
<evidence type="ECO:0000256" key="12">
    <source>
        <dbReference type="SAM" id="SignalP"/>
    </source>
</evidence>
<keyword evidence="15" id="KW-1185">Reference proteome</keyword>
<dbReference type="eggNOG" id="ENOG502TFQI">
    <property type="taxonomic scope" value="Eukaryota"/>
</dbReference>
<dbReference type="PROSITE" id="PS00262">
    <property type="entry name" value="INSULIN"/>
    <property type="match status" value="1"/>
</dbReference>
<name>L9KWU1_TUPCH</name>
<reference evidence="15" key="1">
    <citation type="submission" date="2012-07" db="EMBL/GenBank/DDBJ databases">
        <title>Genome of the Chinese tree shrew, a rising model animal genetically related to primates.</title>
        <authorList>
            <person name="Zhang G."/>
            <person name="Fan Y."/>
            <person name="Yao Y."/>
            <person name="Huang Z."/>
        </authorList>
    </citation>
    <scope>NUCLEOTIDE SEQUENCE [LARGE SCALE GENOMIC DNA]</scope>
</reference>
<evidence type="ECO:0000313" key="15">
    <source>
        <dbReference type="Proteomes" id="UP000011518"/>
    </source>
</evidence>
<feature type="chain" id="PRO_5004000234" description="Insulin-like 3" evidence="12">
    <location>
        <begin position="21"/>
        <end position="124"/>
    </location>
</feature>
<dbReference type="GO" id="GO:0007193">
    <property type="term" value="P:adenylate cyclase-inhibiting G protein-coupled receptor signaling pathway"/>
    <property type="evidence" value="ECO:0007669"/>
    <property type="project" value="TreeGrafter"/>
</dbReference>
<dbReference type="Proteomes" id="UP000011518">
    <property type="component" value="Unassembled WGS sequence"/>
</dbReference>
<gene>
    <name evidence="14" type="ORF">TREES_T100014730</name>
</gene>
<dbReference type="PANTHER" id="PTHR10423:SF3">
    <property type="entry name" value="INSULIN-LIKE 3"/>
    <property type="match status" value="1"/>
</dbReference>
<dbReference type="InterPro" id="IPR043387">
    <property type="entry name" value="INSL3/INSL4"/>
</dbReference>
<sequence length="124" mass="13674">MNLRVPACTLALLAPALVWSLSPTLTPEAPEQLCGHYFVRALVRACGGPRWAPEGRHVAGGDRQLLQWLGRRHLLQGLVSDGDAQPLPQVAQRHRHHRAAPANPARRCCLFGCTQRDLRAICPH</sequence>
<dbReference type="PANTHER" id="PTHR10423">
    <property type="entry name" value="INSULIN-LIKE 3"/>
    <property type="match status" value="1"/>
</dbReference>
<comment type="subcellular location">
    <subcellularLocation>
        <location evidence="1">Secreted</location>
    </subcellularLocation>
</comment>
<evidence type="ECO:0000259" key="13">
    <source>
        <dbReference type="SMART" id="SM00078"/>
    </source>
</evidence>
<dbReference type="InterPro" id="IPR016179">
    <property type="entry name" value="Insulin-like"/>
</dbReference>
<feature type="domain" description="Insulin-like" evidence="13">
    <location>
        <begin position="31"/>
        <end position="122"/>
    </location>
</feature>
<dbReference type="GO" id="GO:0005179">
    <property type="term" value="F:hormone activity"/>
    <property type="evidence" value="ECO:0007669"/>
    <property type="project" value="InterPro"/>
</dbReference>
<dbReference type="InterPro" id="IPR022353">
    <property type="entry name" value="Insulin_CS"/>
</dbReference>
<evidence type="ECO:0000256" key="8">
    <source>
        <dbReference type="ARBA" id="ARBA00023157"/>
    </source>
</evidence>
<dbReference type="AlphaFoldDB" id="L9KWU1"/>
<comment type="similarity">
    <text evidence="2">Belongs to the insulin family.</text>
</comment>
<accession>L9KWU1</accession>
<dbReference type="CDD" id="cd04365">
    <property type="entry name" value="IlGF_relaxin_like"/>
    <property type="match status" value="1"/>
</dbReference>
<comment type="function">
    <text evidence="9">Seems to play a role in testicular function. May be a trophic hormone with a role in testicular descent in fetal life. Is a ligand for LGR8 receptor.</text>
</comment>
<dbReference type="SMART" id="SM00078">
    <property type="entry name" value="IlGF"/>
    <property type="match status" value="1"/>
</dbReference>
<reference evidence="15" key="2">
    <citation type="journal article" date="2013" name="Nat. Commun.">
        <title>Genome of the Chinese tree shrew.</title>
        <authorList>
            <person name="Fan Y."/>
            <person name="Huang Z.Y."/>
            <person name="Cao C.C."/>
            <person name="Chen C.S."/>
            <person name="Chen Y.X."/>
            <person name="Fan D.D."/>
            <person name="He J."/>
            <person name="Hou H.L."/>
            <person name="Hu L."/>
            <person name="Hu X.T."/>
            <person name="Jiang X.T."/>
            <person name="Lai R."/>
            <person name="Lang Y.S."/>
            <person name="Liang B."/>
            <person name="Liao S.G."/>
            <person name="Mu D."/>
            <person name="Ma Y.Y."/>
            <person name="Niu Y.Y."/>
            <person name="Sun X.Q."/>
            <person name="Xia J.Q."/>
            <person name="Xiao J."/>
            <person name="Xiong Z.Q."/>
            <person name="Xu L."/>
            <person name="Yang L."/>
            <person name="Zhang Y."/>
            <person name="Zhao W."/>
            <person name="Zhao X.D."/>
            <person name="Zheng Y.T."/>
            <person name="Zhou J.M."/>
            <person name="Zhu Y.B."/>
            <person name="Zhang G.J."/>
            <person name="Wang J."/>
            <person name="Yao Y.G."/>
        </authorList>
    </citation>
    <scope>NUCLEOTIDE SEQUENCE [LARGE SCALE GENOMIC DNA]</scope>
</reference>
<evidence type="ECO:0000256" key="2">
    <source>
        <dbReference type="ARBA" id="ARBA00009034"/>
    </source>
</evidence>
<evidence type="ECO:0000256" key="9">
    <source>
        <dbReference type="ARBA" id="ARBA00025288"/>
    </source>
</evidence>
<evidence type="ECO:0000256" key="3">
    <source>
        <dbReference type="ARBA" id="ARBA00011207"/>
    </source>
</evidence>
<dbReference type="STRING" id="246437.L9KWU1"/>
<dbReference type="Gene3D" id="1.10.100.10">
    <property type="entry name" value="Insulin-like"/>
    <property type="match status" value="1"/>
</dbReference>